<dbReference type="EMBL" id="OCNJ01000015">
    <property type="protein sequence ID" value="SOE01028.1"/>
    <property type="molecule type" value="Genomic_DNA"/>
</dbReference>
<dbReference type="Pfam" id="PF04307">
    <property type="entry name" value="YdjM"/>
    <property type="match status" value="1"/>
</dbReference>
<feature type="transmembrane region" description="Helical" evidence="1">
    <location>
        <begin position="132"/>
        <end position="156"/>
    </location>
</feature>
<keyword evidence="1" id="KW-0472">Membrane</keyword>
<protein>
    <submittedName>
        <fullName evidence="2">Inner membrane protein</fullName>
    </submittedName>
</protein>
<name>A0A286GZR0_9PROT</name>
<keyword evidence="1" id="KW-1133">Transmembrane helix</keyword>
<gene>
    <name evidence="2" type="ORF">SAMN05421508_11563</name>
</gene>
<proteinExistence type="predicted"/>
<feature type="transmembrane region" description="Helical" evidence="1">
    <location>
        <begin position="26"/>
        <end position="47"/>
    </location>
</feature>
<dbReference type="AlphaFoldDB" id="A0A286GZR0"/>
<dbReference type="PANTHER" id="PTHR40031:SF1">
    <property type="entry name" value="MEMBRANE-BOUND METAL-DEPENDENT HYDROLASE"/>
    <property type="match status" value="1"/>
</dbReference>
<dbReference type="PANTHER" id="PTHR40031">
    <property type="entry name" value="HYPOTHETICAL MEMBRANE SPANNING PROTEIN"/>
    <property type="match status" value="1"/>
</dbReference>
<evidence type="ECO:0000313" key="3">
    <source>
        <dbReference type="Proteomes" id="UP000219621"/>
    </source>
</evidence>
<feature type="transmembrane region" description="Helical" evidence="1">
    <location>
        <begin position="168"/>
        <end position="185"/>
    </location>
</feature>
<keyword evidence="1" id="KW-0812">Transmembrane</keyword>
<dbReference type="InterPro" id="IPR053170">
    <property type="entry name" value="Transcription_regulator"/>
</dbReference>
<evidence type="ECO:0000313" key="2">
    <source>
        <dbReference type="EMBL" id="SOE01028.1"/>
    </source>
</evidence>
<dbReference type="Proteomes" id="UP000219621">
    <property type="component" value="Unassembled WGS sequence"/>
</dbReference>
<organism evidence="2 3">
    <name type="scientific">Caenispirillum bisanense</name>
    <dbReference type="NCBI Taxonomy" id="414052"/>
    <lineage>
        <taxon>Bacteria</taxon>
        <taxon>Pseudomonadati</taxon>
        <taxon>Pseudomonadota</taxon>
        <taxon>Alphaproteobacteria</taxon>
        <taxon>Rhodospirillales</taxon>
        <taxon>Novispirillaceae</taxon>
        <taxon>Caenispirillum</taxon>
    </lineage>
</organism>
<dbReference type="InterPro" id="IPR007404">
    <property type="entry name" value="YdjM-like"/>
</dbReference>
<evidence type="ECO:0000256" key="1">
    <source>
        <dbReference type="SAM" id="Phobius"/>
    </source>
</evidence>
<dbReference type="OrthoDB" id="110250at2"/>
<keyword evidence="3" id="KW-1185">Reference proteome</keyword>
<feature type="transmembrane region" description="Helical" evidence="1">
    <location>
        <begin position="93"/>
        <end position="112"/>
    </location>
</feature>
<reference evidence="2 3" key="1">
    <citation type="submission" date="2017-09" db="EMBL/GenBank/DDBJ databases">
        <authorList>
            <person name="Ehlers B."/>
            <person name="Leendertz F.H."/>
        </authorList>
    </citation>
    <scope>NUCLEOTIDE SEQUENCE [LARGE SCALE GENOMIC DNA]</scope>
    <source>
        <strain evidence="2 3">USBA 140</strain>
    </source>
</reference>
<sequence>MDTVTQMLFGATVAQVGFRRRLGRKALAAGALIALVPDLDVAAGWFAGPFANWVHHRGVTHSLLFGPTIGLLLAFGLWLWWRRREPDRRPDPQVLQAWVWLTVAALITHPIIDVFTSYGTQLLAPFSRHRFAIDAMPIIDPVYSLALVAALVVGIVAKRRVLAAQVSAALALLFITGWTLLGWSVNERVEAVAKQQLSTPAEVTAYPTLFQPWLRRVVAETPDAVRVGFYSVLDPRQIAWAEFPRNGLPPEARAVAETEQAAILRWFAMDNVFWQVEPAADGTATVRALDYRYGMFGGTELGFWGIRAVVDASGRLLEGPEVFSRRPQADEAGLRTLWIKVFGGTFGPHQ</sequence>
<dbReference type="RefSeq" id="WP_097281473.1">
    <property type="nucleotide sequence ID" value="NZ_OCNJ01000015.1"/>
</dbReference>
<feature type="transmembrane region" description="Helical" evidence="1">
    <location>
        <begin position="59"/>
        <end position="81"/>
    </location>
</feature>
<accession>A0A286GZR0</accession>